<comment type="caution">
    <text evidence="1">The sequence shown here is derived from an EMBL/GenBank/DDBJ whole genome shotgun (WGS) entry which is preliminary data.</text>
</comment>
<dbReference type="AlphaFoldDB" id="A0A3D2SDZ3"/>
<dbReference type="Proteomes" id="UP000263098">
    <property type="component" value="Unassembled WGS sequence"/>
</dbReference>
<sequence length="306" mass="35194">MNLEIQKYIKEYVDRMQAKGITPTIEQINAHLADYIHNINNAPKEGFEGYSSSEISKVLYEPFDSDSVLQFNSLTSEQYNQMPIFRQVKYLLQTLAEHEIKLTAAGFLPPSLVKVLYPLGVSEYHIDNGLSKLSKEADSNSVTLARYITTAAGLIKVRKGVLSLTTNGFKIMNDDAKLFKHIFEAFCLKFNWGYFDGYKSEQIGRFGFGFTFILLSKYGNLKREDTFYAQKYFNAFPLLMDGIDPGYGTVTNYCESCYSVRTFERFMLHFALVEMPIERRYNISKFITKTVLFDSLIQILPHKESK</sequence>
<dbReference type="EMBL" id="DPVG01000074">
    <property type="protein sequence ID" value="HCK23561.1"/>
    <property type="molecule type" value="Genomic_DNA"/>
</dbReference>
<name>A0A3D2SDZ3_9BACE</name>
<organism evidence="1 2">
    <name type="scientific">Bacteroides graminisolvens</name>
    <dbReference type="NCBI Taxonomy" id="477666"/>
    <lineage>
        <taxon>Bacteria</taxon>
        <taxon>Pseudomonadati</taxon>
        <taxon>Bacteroidota</taxon>
        <taxon>Bacteroidia</taxon>
        <taxon>Bacteroidales</taxon>
        <taxon>Bacteroidaceae</taxon>
        <taxon>Bacteroides</taxon>
    </lineage>
</organism>
<evidence type="ECO:0000313" key="2">
    <source>
        <dbReference type="Proteomes" id="UP000263098"/>
    </source>
</evidence>
<evidence type="ECO:0000313" key="1">
    <source>
        <dbReference type="EMBL" id="HCK23561.1"/>
    </source>
</evidence>
<gene>
    <name evidence="1" type="ORF">DHW31_02045</name>
</gene>
<proteinExistence type="predicted"/>
<reference evidence="1 2" key="1">
    <citation type="journal article" date="2018" name="Nat. Biotechnol.">
        <title>A standardized bacterial taxonomy based on genome phylogeny substantially revises the tree of life.</title>
        <authorList>
            <person name="Parks D.H."/>
            <person name="Chuvochina M."/>
            <person name="Waite D.W."/>
            <person name="Rinke C."/>
            <person name="Skarshewski A."/>
            <person name="Chaumeil P.A."/>
            <person name="Hugenholtz P."/>
        </authorList>
    </citation>
    <scope>NUCLEOTIDE SEQUENCE [LARGE SCALE GENOMIC DNA]</scope>
    <source>
        <strain evidence="1">UBA9667</strain>
    </source>
</reference>
<protein>
    <submittedName>
        <fullName evidence="1">Uncharacterized protein</fullName>
    </submittedName>
</protein>
<accession>A0A3D2SDZ3</accession>